<protein>
    <submittedName>
        <fullName evidence="1">Uncharacterized protein</fullName>
    </submittedName>
</protein>
<dbReference type="EMBL" id="MN740090">
    <property type="protein sequence ID" value="QHT87505.1"/>
    <property type="molecule type" value="Genomic_DNA"/>
</dbReference>
<dbReference type="AlphaFoldDB" id="A0A6C0I525"/>
<organism evidence="1">
    <name type="scientific">viral metagenome</name>
    <dbReference type="NCBI Taxonomy" id="1070528"/>
    <lineage>
        <taxon>unclassified sequences</taxon>
        <taxon>metagenomes</taxon>
        <taxon>organismal metagenomes</taxon>
    </lineage>
</organism>
<proteinExistence type="predicted"/>
<reference evidence="1" key="1">
    <citation type="journal article" date="2020" name="Nature">
        <title>Giant virus diversity and host interactions through global metagenomics.</title>
        <authorList>
            <person name="Schulz F."/>
            <person name="Roux S."/>
            <person name="Paez-Espino D."/>
            <person name="Jungbluth S."/>
            <person name="Walsh D.A."/>
            <person name="Denef V.J."/>
            <person name="McMahon K.D."/>
            <person name="Konstantinidis K.T."/>
            <person name="Eloe-Fadrosh E.A."/>
            <person name="Kyrpides N.C."/>
            <person name="Woyke T."/>
        </authorList>
    </citation>
    <scope>NUCLEOTIDE SEQUENCE</scope>
    <source>
        <strain evidence="1">GVMAG-M-3300023184-190</strain>
    </source>
</reference>
<evidence type="ECO:0000313" key="1">
    <source>
        <dbReference type="EMBL" id="QHT87505.1"/>
    </source>
</evidence>
<sequence>MLDPIRIVPLIEASCKMTKFCFPYTFPPRDKSDPMNTWLLNDASPPVTMMPSLAFSVPILKLPLLIYITI</sequence>
<accession>A0A6C0I525</accession>
<name>A0A6C0I525_9ZZZZ</name>